<accession>A0A165HK60</accession>
<dbReference type="InterPro" id="IPR020846">
    <property type="entry name" value="MFS_dom"/>
</dbReference>
<dbReference type="Gene3D" id="1.20.1250.20">
    <property type="entry name" value="MFS general substrate transporter like domains"/>
    <property type="match status" value="1"/>
</dbReference>
<comment type="similarity">
    <text evidence="2">Belongs to the major facilitator superfamily. Vesicular transporter family.</text>
</comment>
<dbReference type="PANTHER" id="PTHR23506:SF23">
    <property type="entry name" value="GH10249P"/>
    <property type="match status" value="1"/>
</dbReference>
<feature type="domain" description="Major facilitator superfamily (MFS) profile" evidence="9">
    <location>
        <begin position="22"/>
        <end position="463"/>
    </location>
</feature>
<dbReference type="OrthoDB" id="440553at2759"/>
<dbReference type="PANTHER" id="PTHR23506">
    <property type="entry name" value="GH10249P"/>
    <property type="match status" value="1"/>
</dbReference>
<feature type="transmembrane region" description="Helical" evidence="8">
    <location>
        <begin position="182"/>
        <end position="201"/>
    </location>
</feature>
<feature type="transmembrane region" description="Helical" evidence="8">
    <location>
        <begin position="436"/>
        <end position="457"/>
    </location>
</feature>
<gene>
    <name evidence="10" type="ORF">EXIGLDRAFT_675457</name>
</gene>
<feature type="transmembrane region" description="Helical" evidence="8">
    <location>
        <begin position="93"/>
        <end position="109"/>
    </location>
</feature>
<proteinExistence type="inferred from homology"/>
<keyword evidence="4 8" id="KW-0812">Transmembrane</keyword>
<feature type="transmembrane region" description="Helical" evidence="8">
    <location>
        <begin position="153"/>
        <end position="176"/>
    </location>
</feature>
<dbReference type="GO" id="GO:0016020">
    <property type="term" value="C:membrane"/>
    <property type="evidence" value="ECO:0007669"/>
    <property type="project" value="UniProtKB-SubCell"/>
</dbReference>
<dbReference type="InterPro" id="IPR050930">
    <property type="entry name" value="MFS_Vesicular_Transporter"/>
</dbReference>
<dbReference type="InParanoid" id="A0A165HK60"/>
<protein>
    <submittedName>
        <fullName evidence="10">MFS general substrate transporter</fullName>
    </submittedName>
</protein>
<evidence type="ECO:0000256" key="5">
    <source>
        <dbReference type="ARBA" id="ARBA00022989"/>
    </source>
</evidence>
<dbReference type="AlphaFoldDB" id="A0A165HK60"/>
<sequence length="484" mass="52154">MPADTTVTTRPAPLGWKWRSSVWFVTLVVGFGQACDMLVYAIAIPVVPFRLQQLGYDEVSSKTGWLLFSFSLSMIIATPPVSYLSERYHARRWPLILGLVALIGSQALFMEATKLWMMILARALQGISSTVVWVVALALLCDSVPEDKIGQQLGFAMSGYSFGLIIATPIGGVLYGQLGYRAPFIFGMIVAFVDLVGRLLVIEKADADKYRAAVAPETAATLQPEVPGEKKEETAPTHEAESNGAAEVVAPDHNVPEANVLPVTLSPLQIIRKLGFSRRPLVVIFLTVTWGMFYAGIEPTLPLRAQAVWHLSVTKVGILFLAATAPSLFSGPIAGYLSDRTHPGLISCICVAFSLPWMYPLALSGPLAVFAVSLVFSMFFASGVIVPITAELAAVSRAIPGLGYAHVYGLFNLAYAVGSTVGPVVGGQIYDHADNGWIVLMAVLAALLGLSLILSAYMGDPFVASRQFWRQRPIWRKPADAAIA</sequence>
<comment type="subcellular location">
    <subcellularLocation>
        <location evidence="1">Membrane</location>
        <topology evidence="1">Multi-pass membrane protein</topology>
    </subcellularLocation>
</comment>
<dbReference type="Pfam" id="PF07690">
    <property type="entry name" value="MFS_1"/>
    <property type="match status" value="1"/>
</dbReference>
<feature type="region of interest" description="Disordered" evidence="7">
    <location>
        <begin position="221"/>
        <end position="244"/>
    </location>
</feature>
<evidence type="ECO:0000256" key="3">
    <source>
        <dbReference type="ARBA" id="ARBA00022448"/>
    </source>
</evidence>
<evidence type="ECO:0000256" key="4">
    <source>
        <dbReference type="ARBA" id="ARBA00022692"/>
    </source>
</evidence>
<feature type="transmembrane region" description="Helical" evidence="8">
    <location>
        <begin position="368"/>
        <end position="395"/>
    </location>
</feature>
<evidence type="ECO:0000256" key="8">
    <source>
        <dbReference type="SAM" id="Phobius"/>
    </source>
</evidence>
<organism evidence="10 11">
    <name type="scientific">Exidia glandulosa HHB12029</name>
    <dbReference type="NCBI Taxonomy" id="1314781"/>
    <lineage>
        <taxon>Eukaryota</taxon>
        <taxon>Fungi</taxon>
        <taxon>Dikarya</taxon>
        <taxon>Basidiomycota</taxon>
        <taxon>Agaricomycotina</taxon>
        <taxon>Agaricomycetes</taxon>
        <taxon>Auriculariales</taxon>
        <taxon>Exidiaceae</taxon>
        <taxon>Exidia</taxon>
    </lineage>
</organism>
<feature type="transmembrane region" description="Helical" evidence="8">
    <location>
        <begin position="317"/>
        <end position="337"/>
    </location>
</feature>
<dbReference type="GO" id="GO:0022857">
    <property type="term" value="F:transmembrane transporter activity"/>
    <property type="evidence" value="ECO:0007669"/>
    <property type="project" value="InterPro"/>
</dbReference>
<keyword evidence="11" id="KW-1185">Reference proteome</keyword>
<dbReference type="CDD" id="cd17325">
    <property type="entry name" value="MFS_MdtG_SLC18_like"/>
    <property type="match status" value="1"/>
</dbReference>
<dbReference type="FunCoup" id="A0A165HK60">
    <property type="interactions" value="1"/>
</dbReference>
<dbReference type="EMBL" id="KV426014">
    <property type="protein sequence ID" value="KZV92090.1"/>
    <property type="molecule type" value="Genomic_DNA"/>
</dbReference>
<feature type="transmembrane region" description="Helical" evidence="8">
    <location>
        <begin position="280"/>
        <end position="297"/>
    </location>
</feature>
<feature type="compositionally biased region" description="Basic and acidic residues" evidence="7">
    <location>
        <begin position="227"/>
        <end position="241"/>
    </location>
</feature>
<feature type="transmembrane region" description="Helical" evidence="8">
    <location>
        <begin position="344"/>
        <end position="362"/>
    </location>
</feature>
<evidence type="ECO:0000259" key="9">
    <source>
        <dbReference type="PROSITE" id="PS50850"/>
    </source>
</evidence>
<dbReference type="SUPFAM" id="SSF103473">
    <property type="entry name" value="MFS general substrate transporter"/>
    <property type="match status" value="1"/>
</dbReference>
<keyword evidence="5 8" id="KW-1133">Transmembrane helix</keyword>
<dbReference type="Proteomes" id="UP000077266">
    <property type="component" value="Unassembled WGS sequence"/>
</dbReference>
<evidence type="ECO:0000313" key="10">
    <source>
        <dbReference type="EMBL" id="KZV92090.1"/>
    </source>
</evidence>
<keyword evidence="3" id="KW-0813">Transport</keyword>
<feature type="transmembrane region" description="Helical" evidence="8">
    <location>
        <begin position="115"/>
        <end position="141"/>
    </location>
</feature>
<dbReference type="PROSITE" id="PS50850">
    <property type="entry name" value="MFS"/>
    <property type="match status" value="1"/>
</dbReference>
<evidence type="ECO:0000256" key="6">
    <source>
        <dbReference type="ARBA" id="ARBA00023136"/>
    </source>
</evidence>
<evidence type="ECO:0000256" key="7">
    <source>
        <dbReference type="SAM" id="MobiDB-lite"/>
    </source>
</evidence>
<evidence type="ECO:0000256" key="2">
    <source>
        <dbReference type="ARBA" id="ARBA00006829"/>
    </source>
</evidence>
<evidence type="ECO:0000256" key="1">
    <source>
        <dbReference type="ARBA" id="ARBA00004141"/>
    </source>
</evidence>
<name>A0A165HK60_EXIGL</name>
<dbReference type="InterPro" id="IPR001958">
    <property type="entry name" value="Tet-R_TetA/multi-R_MdtG-like"/>
</dbReference>
<dbReference type="InterPro" id="IPR011701">
    <property type="entry name" value="MFS"/>
</dbReference>
<dbReference type="STRING" id="1314781.A0A165HK60"/>
<dbReference type="InterPro" id="IPR036259">
    <property type="entry name" value="MFS_trans_sf"/>
</dbReference>
<feature type="transmembrane region" description="Helical" evidence="8">
    <location>
        <begin position="407"/>
        <end position="430"/>
    </location>
</feature>
<evidence type="ECO:0000313" key="11">
    <source>
        <dbReference type="Proteomes" id="UP000077266"/>
    </source>
</evidence>
<reference evidence="10 11" key="1">
    <citation type="journal article" date="2016" name="Mol. Biol. Evol.">
        <title>Comparative Genomics of Early-Diverging Mushroom-Forming Fungi Provides Insights into the Origins of Lignocellulose Decay Capabilities.</title>
        <authorList>
            <person name="Nagy L.G."/>
            <person name="Riley R."/>
            <person name="Tritt A."/>
            <person name="Adam C."/>
            <person name="Daum C."/>
            <person name="Floudas D."/>
            <person name="Sun H."/>
            <person name="Yadav J.S."/>
            <person name="Pangilinan J."/>
            <person name="Larsson K.H."/>
            <person name="Matsuura K."/>
            <person name="Barry K."/>
            <person name="Labutti K."/>
            <person name="Kuo R."/>
            <person name="Ohm R.A."/>
            <person name="Bhattacharya S.S."/>
            <person name="Shirouzu T."/>
            <person name="Yoshinaga Y."/>
            <person name="Martin F.M."/>
            <person name="Grigoriev I.V."/>
            <person name="Hibbett D.S."/>
        </authorList>
    </citation>
    <scope>NUCLEOTIDE SEQUENCE [LARGE SCALE GENOMIC DNA]</scope>
    <source>
        <strain evidence="10 11">HHB12029</strain>
    </source>
</reference>
<dbReference type="PRINTS" id="PR01035">
    <property type="entry name" value="TCRTETA"/>
</dbReference>
<feature type="transmembrane region" description="Helical" evidence="8">
    <location>
        <begin position="21"/>
        <end position="43"/>
    </location>
</feature>
<feature type="transmembrane region" description="Helical" evidence="8">
    <location>
        <begin position="63"/>
        <end position="81"/>
    </location>
</feature>
<keyword evidence="6 8" id="KW-0472">Membrane</keyword>